<proteinExistence type="predicted"/>
<gene>
    <name evidence="1" type="ORF">CDAR_23001</name>
</gene>
<evidence type="ECO:0000313" key="1">
    <source>
        <dbReference type="EMBL" id="GIY84983.1"/>
    </source>
</evidence>
<organism evidence="1 2">
    <name type="scientific">Caerostris darwini</name>
    <dbReference type="NCBI Taxonomy" id="1538125"/>
    <lineage>
        <taxon>Eukaryota</taxon>
        <taxon>Metazoa</taxon>
        <taxon>Ecdysozoa</taxon>
        <taxon>Arthropoda</taxon>
        <taxon>Chelicerata</taxon>
        <taxon>Arachnida</taxon>
        <taxon>Araneae</taxon>
        <taxon>Araneomorphae</taxon>
        <taxon>Entelegynae</taxon>
        <taxon>Araneoidea</taxon>
        <taxon>Araneidae</taxon>
        <taxon>Caerostris</taxon>
    </lineage>
</organism>
<dbReference type="EMBL" id="BPLQ01014991">
    <property type="protein sequence ID" value="GIY84983.1"/>
    <property type="molecule type" value="Genomic_DNA"/>
</dbReference>
<dbReference type="Proteomes" id="UP001054837">
    <property type="component" value="Unassembled WGS sequence"/>
</dbReference>
<keyword evidence="2" id="KW-1185">Reference proteome</keyword>
<dbReference type="AlphaFoldDB" id="A0AAV4WRR5"/>
<reference evidence="1 2" key="1">
    <citation type="submission" date="2021-06" db="EMBL/GenBank/DDBJ databases">
        <title>Caerostris darwini draft genome.</title>
        <authorList>
            <person name="Kono N."/>
            <person name="Arakawa K."/>
        </authorList>
    </citation>
    <scope>NUCLEOTIDE SEQUENCE [LARGE SCALE GENOMIC DNA]</scope>
</reference>
<accession>A0AAV4WRR5</accession>
<name>A0AAV4WRR5_9ARAC</name>
<sequence length="109" mass="12414">MFSAPSSIDEILMMLQQLSHRIQASIKLRINVFQCLLVRQKNKSNIFVCSTVFLSEFCCIEAEQIVCLYLELSRVGFKLIKTLFSSHLVSSSIAAPLFRFDSLHGNNVR</sequence>
<protein>
    <submittedName>
        <fullName evidence="1">Uncharacterized protein</fullName>
    </submittedName>
</protein>
<comment type="caution">
    <text evidence="1">The sequence shown here is derived from an EMBL/GenBank/DDBJ whole genome shotgun (WGS) entry which is preliminary data.</text>
</comment>
<evidence type="ECO:0000313" key="2">
    <source>
        <dbReference type="Proteomes" id="UP001054837"/>
    </source>
</evidence>